<dbReference type="Proteomes" id="UP001231109">
    <property type="component" value="Unassembled WGS sequence"/>
</dbReference>
<sequence length="301" mass="34502">MRVILFNDTSGNRHYGCEFVVENLSIELQRRGMLLHWSNPVGVDWRNDANMLPSPNDFDVILVNGEGSIHHDATRPRAQWLAQVSEWASNINKPAFLINATLQDLTNNCLNAISRFQKILVRESSSLALLTKHGIQAQLCGDLTLLTQWEPNLSTESRYSLLVTDSVLPDNRVALRRFAARSGYLFRPMKPRQNEAITRKDFVHMITQAEKVITGRFHTVTLCLLTGTPVLATESNTVKISSTLQDALGNKNRVFDISELASLSEYHNYYYTTEEKLHLQHYLQQCKQRWKTFFDELTQYS</sequence>
<evidence type="ECO:0000313" key="2">
    <source>
        <dbReference type="EMBL" id="MDP5137884.1"/>
    </source>
</evidence>
<dbReference type="Pfam" id="PF04230">
    <property type="entry name" value="PS_pyruv_trans"/>
    <property type="match status" value="1"/>
</dbReference>
<gene>
    <name evidence="2" type="ORF">ORJ04_18180</name>
</gene>
<reference evidence="2 3" key="1">
    <citation type="submission" date="2022-11" db="EMBL/GenBank/DDBJ databases">
        <title>Viruses from the air-sea interface of a natural surface slick.</title>
        <authorList>
            <person name="Rahlff J."/>
            <person name="Holmfeldt K."/>
        </authorList>
    </citation>
    <scope>NUCLEOTIDE SEQUENCE [LARGE SCALE GENOMIC DNA]</scope>
    <source>
        <strain evidence="2 3">SMS4</strain>
    </source>
</reference>
<evidence type="ECO:0000259" key="1">
    <source>
        <dbReference type="Pfam" id="PF04230"/>
    </source>
</evidence>
<dbReference type="GO" id="GO:0016740">
    <property type="term" value="F:transferase activity"/>
    <property type="evidence" value="ECO:0007669"/>
    <property type="project" value="UniProtKB-KW"/>
</dbReference>
<protein>
    <submittedName>
        <fullName evidence="2">Polysaccharide pyruvyl transferase family protein</fullName>
    </submittedName>
</protein>
<dbReference type="InterPro" id="IPR007345">
    <property type="entry name" value="Polysacch_pyruvyl_Trfase"/>
</dbReference>
<comment type="caution">
    <text evidence="2">The sequence shown here is derived from an EMBL/GenBank/DDBJ whole genome shotgun (WGS) entry which is preliminary data.</text>
</comment>
<feature type="domain" description="Polysaccharide pyruvyl transferase" evidence="1">
    <location>
        <begin position="50"/>
        <end position="232"/>
    </location>
</feature>
<dbReference type="PANTHER" id="PTHR36836">
    <property type="entry name" value="COLANIC ACID BIOSYNTHESIS PROTEIN WCAK"/>
    <property type="match status" value="1"/>
</dbReference>
<keyword evidence="2" id="KW-0808">Transferase</keyword>
<dbReference type="RefSeq" id="WP_305977084.1">
    <property type="nucleotide sequence ID" value="NZ_JAPJDZ010000074.1"/>
</dbReference>
<dbReference type="EMBL" id="JAPJDZ010000074">
    <property type="protein sequence ID" value="MDP5137884.1"/>
    <property type="molecule type" value="Genomic_DNA"/>
</dbReference>
<evidence type="ECO:0000313" key="3">
    <source>
        <dbReference type="Proteomes" id="UP001231109"/>
    </source>
</evidence>
<keyword evidence="3" id="KW-1185">Reference proteome</keyword>
<organism evidence="2 3">
    <name type="scientific">Rheinheimera baltica</name>
    <dbReference type="NCBI Taxonomy" id="67576"/>
    <lineage>
        <taxon>Bacteria</taxon>
        <taxon>Pseudomonadati</taxon>
        <taxon>Pseudomonadota</taxon>
        <taxon>Gammaproteobacteria</taxon>
        <taxon>Chromatiales</taxon>
        <taxon>Chromatiaceae</taxon>
        <taxon>Rheinheimera</taxon>
    </lineage>
</organism>
<dbReference type="PANTHER" id="PTHR36836:SF1">
    <property type="entry name" value="COLANIC ACID BIOSYNTHESIS PROTEIN WCAK"/>
    <property type="match status" value="1"/>
</dbReference>
<proteinExistence type="predicted"/>
<name>A0ABT9I3D6_9GAMM</name>
<accession>A0ABT9I3D6</accession>